<dbReference type="EMBL" id="CAJNNV010031471">
    <property type="protein sequence ID" value="CAE8636343.1"/>
    <property type="molecule type" value="Genomic_DNA"/>
</dbReference>
<proteinExistence type="predicted"/>
<feature type="non-terminal residue" evidence="2">
    <location>
        <position position="196"/>
    </location>
</feature>
<protein>
    <submittedName>
        <fullName evidence="2">Uncharacterized protein</fullName>
    </submittedName>
</protein>
<name>A0A813HF49_POLGL</name>
<dbReference type="Proteomes" id="UP000654075">
    <property type="component" value="Unassembled WGS sequence"/>
</dbReference>
<feature type="region of interest" description="Disordered" evidence="1">
    <location>
        <begin position="93"/>
        <end position="124"/>
    </location>
</feature>
<gene>
    <name evidence="2" type="ORF">PGLA1383_LOCUS51823</name>
</gene>
<feature type="region of interest" description="Disordered" evidence="1">
    <location>
        <begin position="1"/>
        <end position="44"/>
    </location>
</feature>
<evidence type="ECO:0000256" key="1">
    <source>
        <dbReference type="SAM" id="MobiDB-lite"/>
    </source>
</evidence>
<sequence length="196" mass="21827">MTVAGMTPAGISRPMTSRESRRSQSPSFRRRPLTAAEVLSGGGSLSTEDEALRRLMKTPRVFQRAKVIQHNRRGELRANLLPSILQTPSDAAAAHFGAGGPALGGERSETPTQSGEAEVNSHTRMYKQQRAQREQAETQKNGTWLLRDNTFPPSDWDPQQVVMQSCTVLKELLADRSNRFRRKQEPLVDTSNTLPF</sequence>
<keyword evidence="3" id="KW-1185">Reference proteome</keyword>
<reference evidence="2" key="1">
    <citation type="submission" date="2021-02" db="EMBL/GenBank/DDBJ databases">
        <authorList>
            <person name="Dougan E. K."/>
            <person name="Rhodes N."/>
            <person name="Thang M."/>
            <person name="Chan C."/>
        </authorList>
    </citation>
    <scope>NUCLEOTIDE SEQUENCE</scope>
</reference>
<feature type="compositionally biased region" description="Polar residues" evidence="1">
    <location>
        <begin position="110"/>
        <end position="123"/>
    </location>
</feature>
<evidence type="ECO:0000313" key="2">
    <source>
        <dbReference type="EMBL" id="CAE8636343.1"/>
    </source>
</evidence>
<dbReference type="AlphaFoldDB" id="A0A813HF49"/>
<comment type="caution">
    <text evidence="2">The sequence shown here is derived from an EMBL/GenBank/DDBJ whole genome shotgun (WGS) entry which is preliminary data.</text>
</comment>
<evidence type="ECO:0000313" key="3">
    <source>
        <dbReference type="Proteomes" id="UP000654075"/>
    </source>
</evidence>
<accession>A0A813HF49</accession>
<organism evidence="2 3">
    <name type="scientific">Polarella glacialis</name>
    <name type="common">Dinoflagellate</name>
    <dbReference type="NCBI Taxonomy" id="89957"/>
    <lineage>
        <taxon>Eukaryota</taxon>
        <taxon>Sar</taxon>
        <taxon>Alveolata</taxon>
        <taxon>Dinophyceae</taxon>
        <taxon>Suessiales</taxon>
        <taxon>Suessiaceae</taxon>
        <taxon>Polarella</taxon>
    </lineage>
</organism>